<evidence type="ECO:0000313" key="1">
    <source>
        <dbReference type="EMBL" id="CAH1954683.1"/>
    </source>
</evidence>
<evidence type="ECO:0000313" key="2">
    <source>
        <dbReference type="Proteomes" id="UP001152888"/>
    </source>
</evidence>
<dbReference type="Proteomes" id="UP001152888">
    <property type="component" value="Unassembled WGS sequence"/>
</dbReference>
<dbReference type="EMBL" id="CAKOFQ010006655">
    <property type="protein sequence ID" value="CAH1954683.1"/>
    <property type="molecule type" value="Genomic_DNA"/>
</dbReference>
<comment type="caution">
    <text evidence="1">The sequence shown here is derived from an EMBL/GenBank/DDBJ whole genome shotgun (WGS) entry which is preliminary data.</text>
</comment>
<keyword evidence="2" id="KW-1185">Reference proteome</keyword>
<gene>
    <name evidence="1" type="ORF">ACAOBT_LOCUS685</name>
</gene>
<proteinExistence type="predicted"/>
<protein>
    <submittedName>
        <fullName evidence="1">Uncharacterized protein</fullName>
    </submittedName>
</protein>
<organism evidence="1 2">
    <name type="scientific">Acanthoscelides obtectus</name>
    <name type="common">Bean weevil</name>
    <name type="synonym">Bruchus obtectus</name>
    <dbReference type="NCBI Taxonomy" id="200917"/>
    <lineage>
        <taxon>Eukaryota</taxon>
        <taxon>Metazoa</taxon>
        <taxon>Ecdysozoa</taxon>
        <taxon>Arthropoda</taxon>
        <taxon>Hexapoda</taxon>
        <taxon>Insecta</taxon>
        <taxon>Pterygota</taxon>
        <taxon>Neoptera</taxon>
        <taxon>Endopterygota</taxon>
        <taxon>Coleoptera</taxon>
        <taxon>Polyphaga</taxon>
        <taxon>Cucujiformia</taxon>
        <taxon>Chrysomeloidea</taxon>
        <taxon>Chrysomelidae</taxon>
        <taxon>Bruchinae</taxon>
        <taxon>Bruchini</taxon>
        <taxon>Acanthoscelides</taxon>
    </lineage>
</organism>
<dbReference type="AlphaFoldDB" id="A0A9P0NSS4"/>
<sequence>MSDLYNTYINSSGNILDLIFSNSSDVSYEIADEAIFDCDSYHLPFKINICPKIDPLKICNYIYDFKNADYAAILILIL</sequence>
<accession>A0A9P0NSS4</accession>
<name>A0A9P0NSS4_ACAOB</name>
<reference evidence="1" key="1">
    <citation type="submission" date="2022-03" db="EMBL/GenBank/DDBJ databases">
        <authorList>
            <person name="Sayadi A."/>
        </authorList>
    </citation>
    <scope>NUCLEOTIDE SEQUENCE</scope>
</reference>